<dbReference type="UniPathway" id="UPA00115">
    <property type="reaction ID" value="UER00409"/>
</dbReference>
<evidence type="ECO:0000313" key="7">
    <source>
        <dbReference type="Proteomes" id="UP000005723"/>
    </source>
</evidence>
<dbReference type="GO" id="GO:0006006">
    <property type="term" value="P:glucose metabolic process"/>
    <property type="evidence" value="ECO:0007669"/>
    <property type="project" value="UniProtKB-KW"/>
</dbReference>
<comment type="similarity">
    <text evidence="1 5">Belongs to the cycloisomerase 2 family.</text>
</comment>
<evidence type="ECO:0000256" key="4">
    <source>
        <dbReference type="ARBA" id="ARBA00023277"/>
    </source>
</evidence>
<evidence type="ECO:0000256" key="1">
    <source>
        <dbReference type="ARBA" id="ARBA00005564"/>
    </source>
</evidence>
<dbReference type="HAMAP" id="MF_01605">
    <property type="entry name" value="6P_gluconolactonase"/>
    <property type="match status" value="1"/>
</dbReference>
<dbReference type="GO" id="GO:0009051">
    <property type="term" value="P:pentose-phosphate shunt, oxidative branch"/>
    <property type="evidence" value="ECO:0007669"/>
    <property type="project" value="UniProtKB-UniRule"/>
</dbReference>
<evidence type="ECO:0000256" key="2">
    <source>
        <dbReference type="ARBA" id="ARBA00022526"/>
    </source>
</evidence>
<dbReference type="NCBIfam" id="NF008258">
    <property type="entry name" value="PRK11028.1"/>
    <property type="match status" value="1"/>
</dbReference>
<gene>
    <name evidence="5" type="primary">pgl</name>
    <name evidence="6" type="ORF">HMPREF0758_4804</name>
</gene>
<dbReference type="AlphaFoldDB" id="D4E9F4"/>
<dbReference type="EMBL" id="ADBY01000058">
    <property type="protein sequence ID" value="EFE93920.1"/>
    <property type="molecule type" value="Genomic_DNA"/>
</dbReference>
<dbReference type="Pfam" id="PF10282">
    <property type="entry name" value="Lactonase"/>
    <property type="match status" value="1"/>
</dbReference>
<keyword evidence="7" id="KW-1185">Reference proteome</keyword>
<proteinExistence type="inferred from homology"/>
<dbReference type="InterPro" id="IPR019405">
    <property type="entry name" value="Lactonase_7-beta_prop"/>
</dbReference>
<dbReference type="STRING" id="667129.HMPREF0758_4804"/>
<dbReference type="InterPro" id="IPR015943">
    <property type="entry name" value="WD40/YVTN_repeat-like_dom_sf"/>
</dbReference>
<dbReference type="PANTHER" id="PTHR30344">
    <property type="entry name" value="6-PHOSPHOGLUCONOLACTONASE-RELATED"/>
    <property type="match status" value="1"/>
</dbReference>
<dbReference type="Gene3D" id="2.130.10.10">
    <property type="entry name" value="YVTN repeat-like/Quinoprotein amine dehydrogenase"/>
    <property type="match status" value="1"/>
</dbReference>
<dbReference type="SUPFAM" id="SSF50974">
    <property type="entry name" value="Nitrous oxide reductase, N-terminal domain"/>
    <property type="match status" value="1"/>
</dbReference>
<reference evidence="6 7" key="1">
    <citation type="submission" date="2010-01" db="EMBL/GenBank/DDBJ databases">
        <authorList>
            <person name="Muzny D."/>
            <person name="Qin X."/>
            <person name="Deng J."/>
            <person name="Jiang H."/>
            <person name="Liu Y."/>
            <person name="Qu J."/>
            <person name="Song X.-Z."/>
            <person name="Zhang L."/>
            <person name="Thornton R."/>
            <person name="Coyle M."/>
            <person name="Francisco L."/>
            <person name="Jackson L."/>
            <person name="Javaid M."/>
            <person name="Korchina V."/>
            <person name="Kovar C."/>
            <person name="Mata R."/>
            <person name="Mathew T."/>
            <person name="Ngo R."/>
            <person name="Nguyen L."/>
            <person name="Nguyen N."/>
            <person name="Okwuonu G."/>
            <person name="Ongeri F."/>
            <person name="Pham C."/>
            <person name="Simmons D."/>
            <person name="Wilczek-Boney K."/>
            <person name="Hale W."/>
            <person name="Jakkamsetti A."/>
            <person name="Pham P."/>
            <person name="Ruth R."/>
            <person name="San Lucas F."/>
            <person name="Warren J."/>
            <person name="Zhang J."/>
            <person name="Zhao Z."/>
            <person name="Zhou C."/>
            <person name="Zhu D."/>
            <person name="Lee S."/>
            <person name="Bess C."/>
            <person name="Blankenburg K."/>
            <person name="Forbes L."/>
            <person name="Fu Q."/>
            <person name="Gubbala S."/>
            <person name="Hirani K."/>
            <person name="Jayaseelan J.C."/>
            <person name="Lara F."/>
            <person name="Munidasa M."/>
            <person name="Palculict T."/>
            <person name="Patil S."/>
            <person name="Pu L.-L."/>
            <person name="Saada N."/>
            <person name="Tang L."/>
            <person name="Weissenberger G."/>
            <person name="Zhu Y."/>
            <person name="Hemphill L."/>
            <person name="Shang Y."/>
            <person name="Youmans B."/>
            <person name="Ayvaz T."/>
            <person name="Ross M."/>
            <person name="Santibanez J."/>
            <person name="Aqrawi P."/>
            <person name="Gross S."/>
            <person name="Joshi V."/>
            <person name="Fowler G."/>
            <person name="Nazareth L."/>
            <person name="Reid J."/>
            <person name="Worley K."/>
            <person name="Petrosino J."/>
            <person name="Highlander S."/>
            <person name="Gibbs R."/>
        </authorList>
    </citation>
    <scope>NUCLEOTIDE SEQUENCE [LARGE SCALE GENOMIC DNA]</scope>
    <source>
        <strain evidence="6 7">DSM 4582</strain>
    </source>
</reference>
<comment type="caution">
    <text evidence="6">The sequence shown here is derived from an EMBL/GenBank/DDBJ whole genome shotgun (WGS) entry which is preliminary data.</text>
</comment>
<accession>D4E9F4</accession>
<comment type="function">
    <text evidence="5">Catalyzes the hydrolysis of 6-phosphogluconolactone to 6-phosphogluconate.</text>
</comment>
<dbReference type="GO" id="GO:0017057">
    <property type="term" value="F:6-phosphogluconolactonase activity"/>
    <property type="evidence" value="ECO:0007669"/>
    <property type="project" value="UniProtKB-UniRule"/>
</dbReference>
<keyword evidence="3 5" id="KW-0378">Hydrolase</keyword>
<name>D4E9F4_SEROD</name>
<evidence type="ECO:0000313" key="6">
    <source>
        <dbReference type="EMBL" id="EFE93920.1"/>
    </source>
</evidence>
<organism evidence="6 7">
    <name type="scientific">Serratia odorifera DSM 4582</name>
    <dbReference type="NCBI Taxonomy" id="667129"/>
    <lineage>
        <taxon>Bacteria</taxon>
        <taxon>Pseudomonadati</taxon>
        <taxon>Pseudomonadota</taxon>
        <taxon>Gammaproteobacteria</taxon>
        <taxon>Enterobacterales</taxon>
        <taxon>Yersiniaceae</taxon>
        <taxon>Serratia</taxon>
    </lineage>
</organism>
<sequence length="360" mass="38732">MSALSGKLRETEKPATGFSFPFQGAKMKQIVYVASPESQQIHVWQLADDGALTLLQTVDVPGQVQPMAIHPDKTHLYVGVRPAFGVVSYRIAHDGQLQQAGMAPLPGSPTHLSTDLQGRYVFSVSYSGNCASVSPIGHDGVVTAPLQQIDGLTAPHSANIDPTNQRVLIPCLKEDRVRLFDLQQDGTLAEQTQAAVATVAGAGPRHMAFHPNGSHAYLVNELDSTVEVLAIGDHGDSYTRVQTLDAMPADFNGTCWAADIHITPNGRFLYASDRTASILSIFSVSADGSRLTVVGHQPTEEQPRGFNIDHSGRFVISSGQKSDHIAVHEIDQASGQLTMLARYPVGKGPMWVSVLDTRHT</sequence>
<dbReference type="Proteomes" id="UP000005723">
    <property type="component" value="Unassembled WGS sequence"/>
</dbReference>
<keyword evidence="4 5" id="KW-0119">Carbohydrate metabolism</keyword>
<evidence type="ECO:0000256" key="5">
    <source>
        <dbReference type="HAMAP-Rule" id="MF_01605"/>
    </source>
</evidence>
<evidence type="ECO:0000256" key="3">
    <source>
        <dbReference type="ARBA" id="ARBA00022801"/>
    </source>
</evidence>
<dbReference type="InterPro" id="IPR022528">
    <property type="entry name" value="6PGL_YbhE-like"/>
</dbReference>
<dbReference type="HOGENOM" id="CLU_038716_2_0_6"/>
<comment type="catalytic activity">
    <reaction evidence="5">
        <text>6-phospho-D-glucono-1,5-lactone + H2O = 6-phospho-D-gluconate + H(+)</text>
        <dbReference type="Rhea" id="RHEA:12556"/>
        <dbReference type="ChEBI" id="CHEBI:15377"/>
        <dbReference type="ChEBI" id="CHEBI:15378"/>
        <dbReference type="ChEBI" id="CHEBI:57955"/>
        <dbReference type="ChEBI" id="CHEBI:58759"/>
        <dbReference type="EC" id="3.1.1.31"/>
    </reaction>
</comment>
<keyword evidence="2 5" id="KW-0313">Glucose metabolism</keyword>
<dbReference type="PANTHER" id="PTHR30344:SF1">
    <property type="entry name" value="6-PHOSPHOGLUCONOLACTONASE"/>
    <property type="match status" value="1"/>
</dbReference>
<dbReference type="EC" id="3.1.1.31" evidence="5"/>
<comment type="pathway">
    <text evidence="5">Carbohydrate degradation; pentose phosphate pathway; D-ribulose 5-phosphate from D-glucose 6-phosphate (oxidative stage): step 2/3.</text>
</comment>
<dbReference type="GO" id="GO:0005829">
    <property type="term" value="C:cytosol"/>
    <property type="evidence" value="ECO:0007669"/>
    <property type="project" value="TreeGrafter"/>
</dbReference>
<dbReference type="InterPro" id="IPR011045">
    <property type="entry name" value="N2O_reductase_N"/>
</dbReference>
<dbReference type="InterPro" id="IPR050282">
    <property type="entry name" value="Cycloisomerase_2"/>
</dbReference>
<protein>
    <recommendedName>
        <fullName evidence="5">6-phosphogluconolactonase</fullName>
        <shortName evidence="5">6-P-gluconolactonase</shortName>
        <ecNumber evidence="5">3.1.1.31</ecNumber>
    </recommendedName>
</protein>